<name>A0ABT3T8P5_9GAMM</name>
<evidence type="ECO:0000256" key="1">
    <source>
        <dbReference type="ARBA" id="ARBA00006484"/>
    </source>
</evidence>
<reference evidence="3" key="1">
    <citation type="submission" date="2019-02" db="EMBL/GenBank/DDBJ databases">
        <authorList>
            <person name="Li S.-H."/>
        </authorList>
    </citation>
    <scope>NUCLEOTIDE SEQUENCE</scope>
    <source>
        <strain evidence="3">IMCC11814</strain>
    </source>
</reference>
<dbReference type="Gene3D" id="3.40.50.720">
    <property type="entry name" value="NAD(P)-binding Rossmann-like Domain"/>
    <property type="match status" value="1"/>
</dbReference>
<dbReference type="InterPro" id="IPR020904">
    <property type="entry name" value="Sc_DH/Rdtase_CS"/>
</dbReference>
<dbReference type="PROSITE" id="PS00061">
    <property type="entry name" value="ADH_SHORT"/>
    <property type="match status" value="1"/>
</dbReference>
<dbReference type="PRINTS" id="PR00080">
    <property type="entry name" value="SDRFAMILY"/>
</dbReference>
<dbReference type="EC" id="1.1.1.47" evidence="3"/>
<dbReference type="Proteomes" id="UP001143304">
    <property type="component" value="Unassembled WGS sequence"/>
</dbReference>
<dbReference type="CDD" id="cd05233">
    <property type="entry name" value="SDR_c"/>
    <property type="match status" value="1"/>
</dbReference>
<keyword evidence="2 3" id="KW-0560">Oxidoreductase</keyword>
<protein>
    <submittedName>
        <fullName evidence="3">Glucose 1-dehydrogenase</fullName>
        <ecNumber evidence="3">1.1.1.47</ecNumber>
    </submittedName>
</protein>
<sequence length="266" mass="27998">MSLMDKFRLDGKTAIVTGAGKGIGAGIAIAFAEAGADLIIGARTEEDLNRVAGDIEALGRRALVVPTDVLDYAQLQNLADRAMAEFGRIDILVNNAGGFPPKPVLETSAREFEGAFRFNVSTAFEMSRICAPLMKDSGSDGNILNISSVAGHKPTPCFAAYGTAKGALSLLTQELAQEFAPYLRVNAIAVGSTKTDALNTVLSPEIEQTMVELTPMARLGEVEDIALGALYLCTPAASYVTGEILAVNGGLERLNMQMPRAWGGMG</sequence>
<evidence type="ECO:0000313" key="4">
    <source>
        <dbReference type="Proteomes" id="UP001143304"/>
    </source>
</evidence>
<dbReference type="PANTHER" id="PTHR43639:SF1">
    <property type="entry name" value="SHORT-CHAIN DEHYDROGENASE_REDUCTASE FAMILY PROTEIN"/>
    <property type="match status" value="1"/>
</dbReference>
<dbReference type="InterPro" id="IPR002347">
    <property type="entry name" value="SDR_fam"/>
</dbReference>
<comment type="similarity">
    <text evidence="1">Belongs to the short-chain dehydrogenases/reductases (SDR) family.</text>
</comment>
<dbReference type="InterPro" id="IPR036291">
    <property type="entry name" value="NAD(P)-bd_dom_sf"/>
</dbReference>
<gene>
    <name evidence="3" type="ORF">EYC82_13745</name>
</gene>
<dbReference type="NCBIfam" id="NF005559">
    <property type="entry name" value="PRK07231.1"/>
    <property type="match status" value="1"/>
</dbReference>
<dbReference type="EMBL" id="SHNO01000001">
    <property type="protein sequence ID" value="MCX2978424.1"/>
    <property type="molecule type" value="Genomic_DNA"/>
</dbReference>
<evidence type="ECO:0000256" key="2">
    <source>
        <dbReference type="ARBA" id="ARBA00023002"/>
    </source>
</evidence>
<dbReference type="GO" id="GO:0047936">
    <property type="term" value="F:glucose 1-dehydrogenase [NAD(P)+] activity"/>
    <property type="evidence" value="ECO:0007669"/>
    <property type="project" value="UniProtKB-EC"/>
</dbReference>
<dbReference type="PANTHER" id="PTHR43639">
    <property type="entry name" value="OXIDOREDUCTASE, SHORT-CHAIN DEHYDROGENASE/REDUCTASE FAMILY (AFU_ORTHOLOGUE AFUA_5G02870)"/>
    <property type="match status" value="1"/>
</dbReference>
<proteinExistence type="inferred from homology"/>
<dbReference type="SUPFAM" id="SSF51735">
    <property type="entry name" value="NAD(P)-binding Rossmann-fold domains"/>
    <property type="match status" value="1"/>
</dbReference>
<dbReference type="RefSeq" id="WP_279250121.1">
    <property type="nucleotide sequence ID" value="NZ_SHNO01000001.1"/>
</dbReference>
<dbReference type="PRINTS" id="PR00081">
    <property type="entry name" value="GDHRDH"/>
</dbReference>
<comment type="caution">
    <text evidence="3">The sequence shown here is derived from an EMBL/GenBank/DDBJ whole genome shotgun (WGS) entry which is preliminary data.</text>
</comment>
<evidence type="ECO:0000313" key="3">
    <source>
        <dbReference type="EMBL" id="MCX2978424.1"/>
    </source>
</evidence>
<accession>A0ABT3T8P5</accession>
<organism evidence="3 4">
    <name type="scientific">Candidatus Marimicrobium litorale</name>
    <dbReference type="NCBI Taxonomy" id="2518991"/>
    <lineage>
        <taxon>Bacteria</taxon>
        <taxon>Pseudomonadati</taxon>
        <taxon>Pseudomonadota</taxon>
        <taxon>Gammaproteobacteria</taxon>
        <taxon>Cellvibrionales</taxon>
        <taxon>Halieaceae</taxon>
        <taxon>Marimicrobium</taxon>
    </lineage>
</organism>
<dbReference type="Pfam" id="PF13561">
    <property type="entry name" value="adh_short_C2"/>
    <property type="match status" value="1"/>
</dbReference>
<keyword evidence="4" id="KW-1185">Reference proteome</keyword>